<dbReference type="OrthoDB" id="424974at2759"/>
<gene>
    <name evidence="7" type="ORF">PPROV_000091600</name>
</gene>
<feature type="domain" description="FAD dependent oxidoreductase" evidence="6">
    <location>
        <begin position="49"/>
        <end position="452"/>
    </location>
</feature>
<keyword evidence="3" id="KW-0285">Flavoprotein</keyword>
<evidence type="ECO:0000259" key="6">
    <source>
        <dbReference type="Pfam" id="PF01266"/>
    </source>
</evidence>
<dbReference type="Pfam" id="PF01266">
    <property type="entry name" value="DAO"/>
    <property type="match status" value="1"/>
</dbReference>
<accession>A0A830H9N1</accession>
<comment type="caution">
    <text evidence="7">The sequence shown here is derived from an EMBL/GenBank/DDBJ whole genome shotgun (WGS) entry which is preliminary data.</text>
</comment>
<dbReference type="InterPro" id="IPR045170">
    <property type="entry name" value="MTOX"/>
</dbReference>
<comment type="similarity">
    <text evidence="2">Belongs to the MSOX/MTOX family.</text>
</comment>
<proteinExistence type="inferred from homology"/>
<evidence type="ECO:0000256" key="3">
    <source>
        <dbReference type="ARBA" id="ARBA00022630"/>
    </source>
</evidence>
<protein>
    <recommendedName>
        <fullName evidence="6">FAD dependent oxidoreductase domain-containing protein</fullName>
    </recommendedName>
</protein>
<keyword evidence="4" id="KW-0274">FAD</keyword>
<dbReference type="PANTHER" id="PTHR10961">
    <property type="entry name" value="PEROXISOMAL SARCOSINE OXIDASE"/>
    <property type="match status" value="1"/>
</dbReference>
<evidence type="ECO:0000256" key="1">
    <source>
        <dbReference type="ARBA" id="ARBA00001974"/>
    </source>
</evidence>
<evidence type="ECO:0000256" key="5">
    <source>
        <dbReference type="ARBA" id="ARBA00023002"/>
    </source>
</evidence>
<name>A0A830H9N1_9CHLO</name>
<organism evidence="7 8">
    <name type="scientific">Pycnococcus provasolii</name>
    <dbReference type="NCBI Taxonomy" id="41880"/>
    <lineage>
        <taxon>Eukaryota</taxon>
        <taxon>Viridiplantae</taxon>
        <taxon>Chlorophyta</taxon>
        <taxon>Pseudoscourfieldiophyceae</taxon>
        <taxon>Pseudoscourfieldiales</taxon>
        <taxon>Pycnococcaceae</taxon>
        <taxon>Pycnococcus</taxon>
    </lineage>
</organism>
<keyword evidence="5" id="KW-0560">Oxidoreductase</keyword>
<dbReference type="InterPro" id="IPR006076">
    <property type="entry name" value="FAD-dep_OxRdtase"/>
</dbReference>
<dbReference type="GO" id="GO:0008115">
    <property type="term" value="F:sarcosine oxidase activity"/>
    <property type="evidence" value="ECO:0007669"/>
    <property type="project" value="TreeGrafter"/>
</dbReference>
<dbReference type="EMBL" id="BNJQ01000002">
    <property type="protein sequence ID" value="GHP02159.1"/>
    <property type="molecule type" value="Genomic_DNA"/>
</dbReference>
<dbReference type="InterPro" id="IPR036188">
    <property type="entry name" value="FAD/NAD-bd_sf"/>
</dbReference>
<dbReference type="AlphaFoldDB" id="A0A830H9N1"/>
<keyword evidence="8" id="KW-1185">Reference proteome</keyword>
<dbReference type="PANTHER" id="PTHR10961:SF7">
    <property type="entry name" value="FAD DEPENDENT OXIDOREDUCTASE DOMAIN-CONTAINING PROTEIN"/>
    <property type="match status" value="1"/>
</dbReference>
<evidence type="ECO:0000256" key="4">
    <source>
        <dbReference type="ARBA" id="ARBA00022827"/>
    </source>
</evidence>
<sequence length="490" mass="53890">MANASQPLQKKKNLQTCRRHGNARRLLKCRSSSSSSSSRFTVDDLPPRDVIIVGGGAHGAATAHELSSQQRGASRKVSLAVVESSLTPAHSRSSSGGESRIFRLTDTKSHYASMAFEALPLWRELERQSGAELLRTTGCLDIVDEQSLEDALRTSESAGATVETLTGDEIAKRTQGAINLKSLETRYGGIYERSGGINNPKTVMNSYYRLLREKYKQRVKVLSGHSLIELEDYGSSFSLLLKRHNPGMLEAPFARISCEQLVFTAAAANPLLMSRFFGWRSLRESCVIQKMSYGFWRVQDLSRKAMEQIPVWRLLPSQEDQSRSIKDGGVVRCYGFPIHEHDGFSKVAPHDLHTSIPYPAEDSDLLFLAQGERKPDDDILRDVHESVVSRMLGGKLEFAADGAHSCLYTVTDDREFVLDYVPGVERGRAVVSICCQGSGFKHTPLIGSAIRDMVMMHGGDLVGAGGVVNLNLFRADRESLGGGDKVAAKL</sequence>
<dbReference type="SUPFAM" id="SSF51905">
    <property type="entry name" value="FAD/NAD(P)-binding domain"/>
    <property type="match status" value="1"/>
</dbReference>
<evidence type="ECO:0000256" key="2">
    <source>
        <dbReference type="ARBA" id="ARBA00010989"/>
    </source>
</evidence>
<dbReference type="Gene3D" id="3.50.50.60">
    <property type="entry name" value="FAD/NAD(P)-binding domain"/>
    <property type="match status" value="1"/>
</dbReference>
<comment type="cofactor">
    <cofactor evidence="1">
        <name>FAD</name>
        <dbReference type="ChEBI" id="CHEBI:57692"/>
    </cofactor>
</comment>
<evidence type="ECO:0000313" key="7">
    <source>
        <dbReference type="EMBL" id="GHP02159.1"/>
    </source>
</evidence>
<reference evidence="7" key="1">
    <citation type="submission" date="2020-10" db="EMBL/GenBank/DDBJ databases">
        <title>Unveiling of a novel bifunctional photoreceptor, Dualchrome1, isolated from a cosmopolitan green alga.</title>
        <authorList>
            <person name="Suzuki S."/>
            <person name="Kawachi M."/>
        </authorList>
    </citation>
    <scope>NUCLEOTIDE SEQUENCE</scope>
    <source>
        <strain evidence="7">NIES 2893</strain>
    </source>
</reference>
<dbReference type="GO" id="GO:0050660">
    <property type="term" value="F:flavin adenine dinucleotide binding"/>
    <property type="evidence" value="ECO:0007669"/>
    <property type="project" value="InterPro"/>
</dbReference>
<dbReference type="Gene3D" id="3.30.9.10">
    <property type="entry name" value="D-Amino Acid Oxidase, subunit A, domain 2"/>
    <property type="match status" value="1"/>
</dbReference>
<evidence type="ECO:0000313" key="8">
    <source>
        <dbReference type="Proteomes" id="UP000660262"/>
    </source>
</evidence>
<dbReference type="Proteomes" id="UP000660262">
    <property type="component" value="Unassembled WGS sequence"/>
</dbReference>